<comment type="caution">
    <text evidence="1">The sequence shown here is derived from an EMBL/GenBank/DDBJ whole genome shotgun (WGS) entry which is preliminary data.</text>
</comment>
<dbReference type="AlphaFoldDB" id="A0AA40AIB5"/>
<sequence length="101" mass="11677">MTETEMVEDYHRYLRFYEEQDKFLTHRIDYEVLREVIAKLPNLQEVVIPRPKPHSAELRCDGPTLGSIECERQELGDVLAQHKASLESFALSDVRLASSTS</sequence>
<evidence type="ECO:0000313" key="2">
    <source>
        <dbReference type="Proteomes" id="UP001172102"/>
    </source>
</evidence>
<name>A0AA40AIB5_9PEZI</name>
<organism evidence="1 2">
    <name type="scientific">Lasiosphaeris hirsuta</name>
    <dbReference type="NCBI Taxonomy" id="260670"/>
    <lineage>
        <taxon>Eukaryota</taxon>
        <taxon>Fungi</taxon>
        <taxon>Dikarya</taxon>
        <taxon>Ascomycota</taxon>
        <taxon>Pezizomycotina</taxon>
        <taxon>Sordariomycetes</taxon>
        <taxon>Sordariomycetidae</taxon>
        <taxon>Sordariales</taxon>
        <taxon>Lasiosphaeriaceae</taxon>
        <taxon>Lasiosphaeris</taxon>
    </lineage>
</organism>
<protein>
    <submittedName>
        <fullName evidence="1">Uncharacterized protein</fullName>
    </submittedName>
</protein>
<accession>A0AA40AIB5</accession>
<reference evidence="1" key="1">
    <citation type="submission" date="2023-06" db="EMBL/GenBank/DDBJ databases">
        <title>Genome-scale phylogeny and comparative genomics of the fungal order Sordariales.</title>
        <authorList>
            <consortium name="Lawrence Berkeley National Laboratory"/>
            <person name="Hensen N."/>
            <person name="Bonometti L."/>
            <person name="Westerberg I."/>
            <person name="Brannstrom I.O."/>
            <person name="Guillou S."/>
            <person name="Cros-Aarteil S."/>
            <person name="Calhoun S."/>
            <person name="Haridas S."/>
            <person name="Kuo A."/>
            <person name="Mondo S."/>
            <person name="Pangilinan J."/>
            <person name="Riley R."/>
            <person name="Labutti K."/>
            <person name="Andreopoulos B."/>
            <person name="Lipzen A."/>
            <person name="Chen C."/>
            <person name="Yanf M."/>
            <person name="Daum C."/>
            <person name="Ng V."/>
            <person name="Clum A."/>
            <person name="Steindorff A."/>
            <person name="Ohm R."/>
            <person name="Martin F."/>
            <person name="Silar P."/>
            <person name="Natvig D."/>
            <person name="Lalanne C."/>
            <person name="Gautier V."/>
            <person name="Ament-Velasquez S.L."/>
            <person name="Kruys A."/>
            <person name="Hutchinson M.I."/>
            <person name="Powell A.J."/>
            <person name="Barry K."/>
            <person name="Miller A.N."/>
            <person name="Grigoriev I.V."/>
            <person name="Debuchy R."/>
            <person name="Gladieux P."/>
            <person name="Thoren M.H."/>
            <person name="Johannesson H."/>
        </authorList>
    </citation>
    <scope>NUCLEOTIDE SEQUENCE</scope>
    <source>
        <strain evidence="1">SMH4607-1</strain>
    </source>
</reference>
<dbReference type="Proteomes" id="UP001172102">
    <property type="component" value="Unassembled WGS sequence"/>
</dbReference>
<keyword evidence="2" id="KW-1185">Reference proteome</keyword>
<evidence type="ECO:0000313" key="1">
    <source>
        <dbReference type="EMBL" id="KAK0716381.1"/>
    </source>
</evidence>
<proteinExistence type="predicted"/>
<dbReference type="EMBL" id="JAUKUA010000004">
    <property type="protein sequence ID" value="KAK0716381.1"/>
    <property type="molecule type" value="Genomic_DNA"/>
</dbReference>
<gene>
    <name evidence="1" type="ORF">B0H67DRAFT_646011</name>
</gene>